<gene>
    <name evidence="2" type="ORF">DRV84_05335</name>
</gene>
<evidence type="ECO:0000313" key="2">
    <source>
        <dbReference type="EMBL" id="REC58006.1"/>
    </source>
</evidence>
<keyword evidence="1" id="KW-0472">Membrane</keyword>
<dbReference type="OrthoDB" id="7629477at2"/>
<comment type="caution">
    <text evidence="2">The sequence shown here is derived from an EMBL/GenBank/DDBJ whole genome shotgun (WGS) entry which is preliminary data.</text>
</comment>
<proteinExistence type="predicted"/>
<name>A0A3D9BXA0_9RHOB</name>
<keyword evidence="3" id="KW-1185">Reference proteome</keyword>
<keyword evidence="1" id="KW-1133">Transmembrane helix</keyword>
<evidence type="ECO:0000256" key="1">
    <source>
        <dbReference type="SAM" id="Phobius"/>
    </source>
</evidence>
<reference evidence="2 3" key="1">
    <citation type="journal article" date="2017" name="Int. J. Syst. Evol. Microbiol.">
        <title>Rhodosalinus sediminis gen. nov., sp. nov., isolated from marine saltern.</title>
        <authorList>
            <person name="Guo L.Y."/>
            <person name="Ling S.K."/>
            <person name="Li C.M."/>
            <person name="Chen G.J."/>
            <person name="Du Z.J."/>
        </authorList>
    </citation>
    <scope>NUCLEOTIDE SEQUENCE [LARGE SCALE GENOMIC DNA]</scope>
    <source>
        <strain evidence="2 3">WDN1C137</strain>
    </source>
</reference>
<evidence type="ECO:0000313" key="3">
    <source>
        <dbReference type="Proteomes" id="UP000257131"/>
    </source>
</evidence>
<protein>
    <submittedName>
        <fullName evidence="2">Rod shape-determining protein MreD</fullName>
    </submittedName>
</protein>
<organism evidence="2 3">
    <name type="scientific">Rhodosalinus sediminis</name>
    <dbReference type="NCBI Taxonomy" id="1940533"/>
    <lineage>
        <taxon>Bacteria</taxon>
        <taxon>Pseudomonadati</taxon>
        <taxon>Pseudomonadota</taxon>
        <taxon>Alphaproteobacteria</taxon>
        <taxon>Rhodobacterales</taxon>
        <taxon>Paracoccaceae</taxon>
        <taxon>Rhodosalinus</taxon>
    </lineage>
</organism>
<dbReference type="EMBL" id="QOHR01000004">
    <property type="protein sequence ID" value="REC58006.1"/>
    <property type="molecule type" value="Genomic_DNA"/>
</dbReference>
<sequence>MAEAQGGALWFGRAVFVALCVAVIFFALLPLDTGVPRWAPPDLLLALCLAWSARRPDLVPALSVAGVALLADLLYQRPPGLFAALTLLGSAYLKARAAALRDAGFFVEWATAGAVILAIAVGYRAGLALVAVPQPPLGLFLVQALATVAVYPAVVVVSRLVFGLRRPAASDGAGGRSAA</sequence>
<feature type="transmembrane region" description="Helical" evidence="1">
    <location>
        <begin position="106"/>
        <end position="125"/>
    </location>
</feature>
<dbReference type="RefSeq" id="WP_115978843.1">
    <property type="nucleotide sequence ID" value="NZ_CAJXNW010000008.1"/>
</dbReference>
<feature type="transmembrane region" description="Helical" evidence="1">
    <location>
        <begin position="81"/>
        <end position="99"/>
    </location>
</feature>
<feature type="transmembrane region" description="Helical" evidence="1">
    <location>
        <begin position="137"/>
        <end position="162"/>
    </location>
</feature>
<dbReference type="Proteomes" id="UP000257131">
    <property type="component" value="Unassembled WGS sequence"/>
</dbReference>
<feature type="transmembrane region" description="Helical" evidence="1">
    <location>
        <begin position="7"/>
        <end position="29"/>
    </location>
</feature>
<dbReference type="AlphaFoldDB" id="A0A3D9BXA0"/>
<accession>A0A3D9BXA0</accession>
<keyword evidence="1" id="KW-0812">Transmembrane</keyword>